<sequence>MTTIELNDPFTGEWTSFLETDFTYEGSAVTDALCDDIIYKKVTGKYYRRILIENIVNAIWFGVTGNGTIDDTNKINEAITKSAAINGILFFPEGRYKITGSGLNLLNNSNLLGIGKDTVFEMDDNAYWCISANSGSGGTDNVNDNIKNITVKNIHFKSVNNQFSEFKHLMNLNAVSDVIIESCYFTQFRGDGIYIGSSNIEGLERHNERVFVRNCHFDGVNHANRNGITIIDCNTAVIEECTFANCSLDERITIDGKIIPRMPGAIDIEPDTHDFHIVKNITIKNNTFKNVGGSPGVISIIINKITTNCGNIVIENNYISECTSANAICISTSRGATSFDELNDCMVTVQNNIFEGTPGFDNRAMTITASKNVKIFDNKFSNFDRSCIISYEEPDNIAEKSYISNIYMERNLFHKLGLTEQVSFSCFNIKNFQFKNNELKGVSEANNANDFFFYFIRGVSSEIIFERNTFINSSGYTIVMGPSHTTEENTNTFTSNHFDVLYNWNFHWLRESAPLTLRNAAPPNGHVFYDETNNVSQIYLGGTWKTITMEP</sequence>
<protein>
    <submittedName>
        <fullName evidence="1">Uncharacterized protein</fullName>
    </submittedName>
</protein>
<dbReference type="Proteomes" id="UP000028705">
    <property type="component" value="Unassembled WGS sequence"/>
</dbReference>
<dbReference type="RefSeq" id="WP_034711607.1">
    <property type="nucleotide sequence ID" value="NZ_JPRH01000004.1"/>
</dbReference>
<evidence type="ECO:0000313" key="1">
    <source>
        <dbReference type="EMBL" id="KFF12418.1"/>
    </source>
</evidence>
<dbReference type="AlphaFoldDB" id="A0A086A6V4"/>
<dbReference type="InterPro" id="IPR011050">
    <property type="entry name" value="Pectin_lyase_fold/virulence"/>
</dbReference>
<keyword evidence="2" id="KW-1185">Reference proteome</keyword>
<dbReference type="eggNOG" id="COG5434">
    <property type="taxonomic scope" value="Bacteria"/>
</dbReference>
<dbReference type="InterPro" id="IPR012334">
    <property type="entry name" value="Pectin_lyas_fold"/>
</dbReference>
<dbReference type="STRING" id="445961.IW15_12770"/>
<dbReference type="OrthoDB" id="606446at2"/>
<dbReference type="SMART" id="SM00710">
    <property type="entry name" value="PbH1"/>
    <property type="match status" value="8"/>
</dbReference>
<proteinExistence type="predicted"/>
<evidence type="ECO:0000313" key="2">
    <source>
        <dbReference type="Proteomes" id="UP000028705"/>
    </source>
</evidence>
<dbReference type="InterPro" id="IPR006626">
    <property type="entry name" value="PbH1"/>
</dbReference>
<gene>
    <name evidence="1" type="ORF">IW15_12770</name>
</gene>
<name>A0A086A6V4_9FLAO</name>
<reference evidence="1 2" key="1">
    <citation type="submission" date="2014-07" db="EMBL/GenBank/DDBJ databases">
        <title>Genome of Chryseobacterium soli DSM 19298.</title>
        <authorList>
            <person name="Stropko S.J."/>
            <person name="Pipes S.E."/>
            <person name="Newman J."/>
        </authorList>
    </citation>
    <scope>NUCLEOTIDE SEQUENCE [LARGE SCALE GENOMIC DNA]</scope>
    <source>
        <strain evidence="1 2">DSM 19298</strain>
    </source>
</reference>
<comment type="caution">
    <text evidence="1">The sequence shown here is derived from an EMBL/GenBank/DDBJ whole genome shotgun (WGS) entry which is preliminary data.</text>
</comment>
<dbReference type="EMBL" id="JPRH01000004">
    <property type="protein sequence ID" value="KFF12418.1"/>
    <property type="molecule type" value="Genomic_DNA"/>
</dbReference>
<dbReference type="SUPFAM" id="SSF51126">
    <property type="entry name" value="Pectin lyase-like"/>
    <property type="match status" value="2"/>
</dbReference>
<dbReference type="Gene3D" id="2.160.20.10">
    <property type="entry name" value="Single-stranded right-handed beta-helix, Pectin lyase-like"/>
    <property type="match status" value="1"/>
</dbReference>
<organism evidence="1 2">
    <name type="scientific">Chryseobacterium soli</name>
    <dbReference type="NCBI Taxonomy" id="445961"/>
    <lineage>
        <taxon>Bacteria</taxon>
        <taxon>Pseudomonadati</taxon>
        <taxon>Bacteroidota</taxon>
        <taxon>Flavobacteriia</taxon>
        <taxon>Flavobacteriales</taxon>
        <taxon>Weeksellaceae</taxon>
        <taxon>Chryseobacterium group</taxon>
        <taxon>Chryseobacterium</taxon>
    </lineage>
</organism>
<accession>A0A086A6V4</accession>